<accession>A0A7Y9WLF5</accession>
<evidence type="ECO:0000313" key="1">
    <source>
        <dbReference type="EMBL" id="NYH22468.1"/>
    </source>
</evidence>
<reference evidence="1 2" key="1">
    <citation type="submission" date="2020-07" db="EMBL/GenBank/DDBJ databases">
        <title>Exploring microbial biodiversity for novel pathways involved in the catabolism of aromatic compounds derived from lignin.</title>
        <authorList>
            <person name="Elkins J."/>
        </authorList>
    </citation>
    <scope>NUCLEOTIDE SEQUENCE [LARGE SCALE GENOMIC DNA]</scope>
    <source>
        <strain evidence="1 2">H2C3C</strain>
    </source>
</reference>
<evidence type="ECO:0000313" key="2">
    <source>
        <dbReference type="Proteomes" id="UP000540929"/>
    </source>
</evidence>
<proteinExistence type="predicted"/>
<comment type="caution">
    <text evidence="1">The sequence shown here is derived from an EMBL/GenBank/DDBJ whole genome shotgun (WGS) entry which is preliminary data.</text>
</comment>
<keyword evidence="2" id="KW-1185">Reference proteome</keyword>
<dbReference type="RefSeq" id="WP_179743487.1">
    <property type="nucleotide sequence ID" value="NZ_JACCAS010000001.1"/>
</dbReference>
<gene>
    <name evidence="1" type="ORF">GGD40_001947</name>
</gene>
<dbReference type="AlphaFoldDB" id="A0A7Y9WLF5"/>
<organism evidence="1 2">
    <name type="scientific">Paraburkholderia bryophila</name>
    <dbReference type="NCBI Taxonomy" id="420952"/>
    <lineage>
        <taxon>Bacteria</taxon>
        <taxon>Pseudomonadati</taxon>
        <taxon>Pseudomonadota</taxon>
        <taxon>Betaproteobacteria</taxon>
        <taxon>Burkholderiales</taxon>
        <taxon>Burkholderiaceae</taxon>
        <taxon>Paraburkholderia</taxon>
    </lineage>
</organism>
<sequence length="192" mass="21903">MHQGLKVIENSVNRHLLPRISSADAFSPMFRDALMSAQPHADSNIPLAALLRDYCAEYEIWPDNIAACLALLRTGWCMLHTGSPVFMMGYSVTRQRFIASADTETPDGWTGLTESIATLLLLLLASEEHDLPEHVDAWGVIRFRDLALFEFQAQDETTAARYRNYLIGNRSDLDEYEQRCARSFARIRDYMR</sequence>
<protein>
    <submittedName>
        <fullName evidence="1">Uncharacterized protein</fullName>
    </submittedName>
</protein>
<name>A0A7Y9WLF5_9BURK</name>
<dbReference type="EMBL" id="JACCAS010000001">
    <property type="protein sequence ID" value="NYH22468.1"/>
    <property type="molecule type" value="Genomic_DNA"/>
</dbReference>
<dbReference type="Proteomes" id="UP000540929">
    <property type="component" value="Unassembled WGS sequence"/>
</dbReference>